<feature type="coiled-coil region" evidence="1">
    <location>
        <begin position="51"/>
        <end position="78"/>
    </location>
</feature>
<evidence type="ECO:0000256" key="1">
    <source>
        <dbReference type="SAM" id="Coils"/>
    </source>
</evidence>
<dbReference type="RefSeq" id="WP_024022778.1">
    <property type="nucleotide sequence ID" value="NZ_AYOZ01000002.1"/>
</dbReference>
<reference evidence="2 3" key="1">
    <citation type="journal article" date="2014" name="Genome Announc.">
        <title>Draft Genome Sequence of Marinomonas sp. Strain D104, a Polycyclic Aromatic Hydrocarbon-Degrading Bacterium from the Deep-Sea Sediment of the Arctic Ocean.</title>
        <authorList>
            <person name="Dong C."/>
            <person name="Bai X."/>
            <person name="Lai Q."/>
            <person name="Xie Y."/>
            <person name="Chen X."/>
            <person name="Shao Z."/>
        </authorList>
    </citation>
    <scope>NUCLEOTIDE SEQUENCE [LARGE SCALE GENOMIC DNA]</scope>
    <source>
        <strain evidence="2 3">D104</strain>
    </source>
</reference>
<keyword evidence="3" id="KW-1185">Reference proteome</keyword>
<keyword evidence="1" id="KW-0175">Coiled coil</keyword>
<evidence type="ECO:0000313" key="3">
    <source>
        <dbReference type="Proteomes" id="UP000018857"/>
    </source>
</evidence>
<protein>
    <submittedName>
        <fullName evidence="2">Uncharacterized protein</fullName>
    </submittedName>
</protein>
<dbReference type="EMBL" id="AYOZ01000002">
    <property type="protein sequence ID" value="ETI62148.1"/>
    <property type="molecule type" value="Genomic_DNA"/>
</dbReference>
<organism evidence="2 3">
    <name type="scientific">Marinomonas profundimaris</name>
    <dbReference type="NCBI Taxonomy" id="1208321"/>
    <lineage>
        <taxon>Bacteria</taxon>
        <taxon>Pseudomonadati</taxon>
        <taxon>Pseudomonadota</taxon>
        <taxon>Gammaproteobacteria</taxon>
        <taxon>Oceanospirillales</taxon>
        <taxon>Oceanospirillaceae</taxon>
        <taxon>Marinomonas</taxon>
    </lineage>
</organism>
<dbReference type="AlphaFoldDB" id="W1S4W2"/>
<name>W1S4W2_9GAMM</name>
<comment type="caution">
    <text evidence="2">The sequence shown here is derived from an EMBL/GenBank/DDBJ whole genome shotgun (WGS) entry which is preliminary data.</text>
</comment>
<dbReference type="OrthoDB" id="9841898at2"/>
<sequence length="107" mass="12124">MKNQSSYFTGKPDASFLLVEKALSSLSYECASAIRCFYYCGLQDSSTCRHLMETQAVIDAAMNDIALLNQNAKNLERLGGFCFQGKNTDIKFRLDRLNFFQLNKSSR</sequence>
<gene>
    <name evidence="2" type="ORF">D104_02810</name>
</gene>
<dbReference type="Proteomes" id="UP000018857">
    <property type="component" value="Unassembled WGS sequence"/>
</dbReference>
<evidence type="ECO:0000313" key="2">
    <source>
        <dbReference type="EMBL" id="ETI62148.1"/>
    </source>
</evidence>
<dbReference type="PATRIC" id="fig|1208321.3.peg.570"/>
<proteinExistence type="predicted"/>
<accession>W1S4W2</accession>